<reference evidence="1 2" key="1">
    <citation type="submission" date="2019-12" db="EMBL/GenBank/DDBJ databases">
        <title>Rhizobium genotypes associated with high levels of biological nitrogen fixation by grain legumes in a temperate-maritime cropping system.</title>
        <authorList>
            <person name="Maluk M."/>
            <person name="Francesc Ferrando Molina F."/>
            <person name="Lopez Del Egido L."/>
            <person name="Lafos M."/>
            <person name="Langarica-Fuentes A."/>
            <person name="Gebre Yohannes G."/>
            <person name="Young M.W."/>
            <person name="Martin P."/>
            <person name="Gantlett R."/>
            <person name="Kenicer G."/>
            <person name="Hawes C."/>
            <person name="Begg G.S."/>
            <person name="Quilliam R.S."/>
            <person name="Squire G.R."/>
            <person name="Poole P.S."/>
            <person name="Young P.W."/>
            <person name="Iannetta P.M."/>
            <person name="James E.K."/>
        </authorList>
    </citation>
    <scope>NUCLEOTIDE SEQUENCE [LARGE SCALE GENOMIC DNA]</scope>
    <source>
        <strain evidence="1 2">JHI1118</strain>
    </source>
</reference>
<accession>A0A6L9UEG3</accession>
<sequence>MSGIDRHHILRLAGYIIEAIVLKAGEGLGEHLDQAVTGQNLTIDFNVL</sequence>
<dbReference type="AlphaFoldDB" id="A0A6L9UEG3"/>
<proteinExistence type="predicted"/>
<comment type="caution">
    <text evidence="1">The sequence shown here is derived from an EMBL/GenBank/DDBJ whole genome shotgun (WGS) entry which is preliminary data.</text>
</comment>
<dbReference type="Proteomes" id="UP000483035">
    <property type="component" value="Unassembled WGS sequence"/>
</dbReference>
<dbReference type="RefSeq" id="WP_163993537.1">
    <property type="nucleotide sequence ID" value="NZ_WUEY01000029.1"/>
</dbReference>
<protein>
    <submittedName>
        <fullName evidence="1">Uncharacterized protein</fullName>
    </submittedName>
</protein>
<name>A0A6L9UEG3_9HYPH</name>
<evidence type="ECO:0000313" key="2">
    <source>
        <dbReference type="Proteomes" id="UP000483035"/>
    </source>
</evidence>
<organism evidence="1 2">
    <name type="scientific">Rhizobium lusitanum</name>
    <dbReference type="NCBI Taxonomy" id="293958"/>
    <lineage>
        <taxon>Bacteria</taxon>
        <taxon>Pseudomonadati</taxon>
        <taxon>Pseudomonadota</taxon>
        <taxon>Alphaproteobacteria</taxon>
        <taxon>Hyphomicrobiales</taxon>
        <taxon>Rhizobiaceae</taxon>
        <taxon>Rhizobium/Agrobacterium group</taxon>
        <taxon>Rhizobium</taxon>
    </lineage>
</organism>
<gene>
    <name evidence="1" type="ORF">GR212_32930</name>
</gene>
<evidence type="ECO:0000313" key="1">
    <source>
        <dbReference type="EMBL" id="NEI74363.1"/>
    </source>
</evidence>
<dbReference type="EMBL" id="WUEY01000029">
    <property type="protein sequence ID" value="NEI74363.1"/>
    <property type="molecule type" value="Genomic_DNA"/>
</dbReference>